<accession>A0A5B7EJ56</accession>
<comment type="caution">
    <text evidence="1">The sequence shown here is derived from an EMBL/GenBank/DDBJ whole genome shotgun (WGS) entry which is preliminary data.</text>
</comment>
<evidence type="ECO:0000313" key="2">
    <source>
        <dbReference type="Proteomes" id="UP000324222"/>
    </source>
</evidence>
<protein>
    <submittedName>
        <fullName evidence="1">Uncharacterized protein</fullName>
    </submittedName>
</protein>
<dbReference type="Proteomes" id="UP000324222">
    <property type="component" value="Unassembled WGS sequence"/>
</dbReference>
<reference evidence="1 2" key="1">
    <citation type="submission" date="2019-05" db="EMBL/GenBank/DDBJ databases">
        <title>Another draft genome of Portunus trituberculatus and its Hox gene families provides insights of decapod evolution.</title>
        <authorList>
            <person name="Jeong J.-H."/>
            <person name="Song I."/>
            <person name="Kim S."/>
            <person name="Choi T."/>
            <person name="Kim D."/>
            <person name="Ryu S."/>
            <person name="Kim W."/>
        </authorList>
    </citation>
    <scope>NUCLEOTIDE SEQUENCE [LARGE SCALE GENOMIC DNA]</scope>
    <source>
        <tissue evidence="1">Muscle</tissue>
    </source>
</reference>
<evidence type="ECO:0000313" key="1">
    <source>
        <dbReference type="EMBL" id="MPC33199.1"/>
    </source>
</evidence>
<dbReference type="AlphaFoldDB" id="A0A5B7EJ56"/>
<proteinExistence type="predicted"/>
<keyword evidence="2" id="KW-1185">Reference proteome</keyword>
<name>A0A5B7EJ56_PORTR</name>
<gene>
    <name evidence="1" type="ORF">E2C01_026543</name>
</gene>
<organism evidence="1 2">
    <name type="scientific">Portunus trituberculatus</name>
    <name type="common">Swimming crab</name>
    <name type="synonym">Neptunus trituberculatus</name>
    <dbReference type="NCBI Taxonomy" id="210409"/>
    <lineage>
        <taxon>Eukaryota</taxon>
        <taxon>Metazoa</taxon>
        <taxon>Ecdysozoa</taxon>
        <taxon>Arthropoda</taxon>
        <taxon>Crustacea</taxon>
        <taxon>Multicrustacea</taxon>
        <taxon>Malacostraca</taxon>
        <taxon>Eumalacostraca</taxon>
        <taxon>Eucarida</taxon>
        <taxon>Decapoda</taxon>
        <taxon>Pleocyemata</taxon>
        <taxon>Brachyura</taxon>
        <taxon>Eubrachyura</taxon>
        <taxon>Portunoidea</taxon>
        <taxon>Portunidae</taxon>
        <taxon>Portuninae</taxon>
        <taxon>Portunus</taxon>
    </lineage>
</organism>
<sequence length="87" mass="9520">MDGAAAWWCSGAGWVVLWGRAGRGGGAARPSVRWCMQAGMTPYGEVWRYLVLLFGLIPQQEASIPLRQLSQLLTVLDDKQVPDEGNC</sequence>
<dbReference type="EMBL" id="VSRR010002781">
    <property type="protein sequence ID" value="MPC33199.1"/>
    <property type="molecule type" value="Genomic_DNA"/>
</dbReference>